<keyword evidence="2" id="KW-0732">Signal</keyword>
<organism evidence="3 4">
    <name type="scientific">Candidimonas humi</name>
    <dbReference type="NCBI Taxonomy" id="683355"/>
    <lineage>
        <taxon>Bacteria</taxon>
        <taxon>Pseudomonadati</taxon>
        <taxon>Pseudomonadota</taxon>
        <taxon>Betaproteobacteria</taxon>
        <taxon>Burkholderiales</taxon>
        <taxon>Alcaligenaceae</taxon>
        <taxon>Candidimonas</taxon>
    </lineage>
</organism>
<sequence>MSFFTRTLTLAAAAGAAALLTTSGAQAAGYPDHPIHLYVPYGAGGSTDFVARLYAKKLAEQLHQNVIVENRPGAATNIGSDAAAKASPDGYTVLLSDGAHIWNSVFGPAPSFSPLKALVPIVRVASTPFVVAANPKAPFATAKDLLAAAKAQPGKYTISSASLRLFVELLNSRAGIKLLHIPYKGGALATSDAIAGQVNMVYAALPVLLPFIHSGKLRALAVTSRHRSTALPDVPSFAELGIDYDISIHYTIYAPAGVPAAVRQKLIQATQAISQEKDFRARLLASGTEADSNHPEQLEAEARRDLAMWQQVAKERPDLVELGK</sequence>
<dbReference type="Pfam" id="PF03401">
    <property type="entry name" value="TctC"/>
    <property type="match status" value="1"/>
</dbReference>
<reference evidence="4" key="1">
    <citation type="journal article" date="2019" name="Int. J. Syst. Evol. Microbiol.">
        <title>The Global Catalogue of Microorganisms (GCM) 10K type strain sequencing project: providing services to taxonomists for standard genome sequencing and annotation.</title>
        <authorList>
            <consortium name="The Broad Institute Genomics Platform"/>
            <consortium name="The Broad Institute Genome Sequencing Center for Infectious Disease"/>
            <person name="Wu L."/>
            <person name="Ma J."/>
        </authorList>
    </citation>
    <scope>NUCLEOTIDE SEQUENCE [LARGE SCALE GENOMIC DNA]</scope>
    <source>
        <strain evidence="4">LMG 24813</strain>
    </source>
</reference>
<dbReference type="PANTHER" id="PTHR42928">
    <property type="entry name" value="TRICARBOXYLATE-BINDING PROTEIN"/>
    <property type="match status" value="1"/>
</dbReference>
<dbReference type="InterPro" id="IPR005064">
    <property type="entry name" value="BUG"/>
</dbReference>
<feature type="signal peptide" evidence="2">
    <location>
        <begin position="1"/>
        <end position="27"/>
    </location>
</feature>
<comment type="caution">
    <text evidence="3">The sequence shown here is derived from an EMBL/GenBank/DDBJ whole genome shotgun (WGS) entry which is preliminary data.</text>
</comment>
<dbReference type="PANTHER" id="PTHR42928:SF5">
    <property type="entry name" value="BLR1237 PROTEIN"/>
    <property type="match status" value="1"/>
</dbReference>
<comment type="similarity">
    <text evidence="1">Belongs to the UPF0065 (bug) family.</text>
</comment>
<accession>A0ABV8NQU6</accession>
<feature type="chain" id="PRO_5046791688" evidence="2">
    <location>
        <begin position="28"/>
        <end position="324"/>
    </location>
</feature>
<keyword evidence="4" id="KW-1185">Reference proteome</keyword>
<dbReference type="EMBL" id="JBHSBV010000001">
    <property type="protein sequence ID" value="MFC4199380.1"/>
    <property type="molecule type" value="Genomic_DNA"/>
</dbReference>
<gene>
    <name evidence="3" type="ORF">ACFOY1_00315</name>
</gene>
<dbReference type="PIRSF" id="PIRSF017082">
    <property type="entry name" value="YflP"/>
    <property type="match status" value="1"/>
</dbReference>
<evidence type="ECO:0000256" key="1">
    <source>
        <dbReference type="ARBA" id="ARBA00006987"/>
    </source>
</evidence>
<dbReference type="Proteomes" id="UP001595848">
    <property type="component" value="Unassembled WGS sequence"/>
</dbReference>
<dbReference type="RefSeq" id="WP_217962904.1">
    <property type="nucleotide sequence ID" value="NZ_JAHTBN010000001.1"/>
</dbReference>
<evidence type="ECO:0000313" key="3">
    <source>
        <dbReference type="EMBL" id="MFC4199380.1"/>
    </source>
</evidence>
<proteinExistence type="inferred from homology"/>
<evidence type="ECO:0000313" key="4">
    <source>
        <dbReference type="Proteomes" id="UP001595848"/>
    </source>
</evidence>
<protein>
    <submittedName>
        <fullName evidence="3">Bug family tripartite tricarboxylate transporter substrate binding protein</fullName>
    </submittedName>
</protein>
<name>A0ABV8NQU6_9BURK</name>
<evidence type="ECO:0000256" key="2">
    <source>
        <dbReference type="SAM" id="SignalP"/>
    </source>
</evidence>